<feature type="compositionally biased region" description="Basic and acidic residues" evidence="1">
    <location>
        <begin position="88"/>
        <end position="98"/>
    </location>
</feature>
<feature type="compositionally biased region" description="Polar residues" evidence="1">
    <location>
        <begin position="206"/>
        <end position="215"/>
    </location>
</feature>
<protein>
    <submittedName>
        <fullName evidence="3">PRC-barrel domain-containing protein</fullName>
    </submittedName>
</protein>
<feature type="region of interest" description="Disordered" evidence="1">
    <location>
        <begin position="206"/>
        <end position="230"/>
    </location>
</feature>
<feature type="compositionally biased region" description="Low complexity" evidence="1">
    <location>
        <begin position="53"/>
        <end position="69"/>
    </location>
</feature>
<feature type="region of interest" description="Disordered" evidence="1">
    <location>
        <begin position="17"/>
        <end position="140"/>
    </location>
</feature>
<feature type="compositionally biased region" description="Low complexity" evidence="1">
    <location>
        <begin position="119"/>
        <end position="135"/>
    </location>
</feature>
<dbReference type="SUPFAM" id="SSF50346">
    <property type="entry name" value="PRC-barrel domain"/>
    <property type="match status" value="1"/>
</dbReference>
<dbReference type="EMBL" id="OCNJ01000007">
    <property type="protein sequence ID" value="SOD98019.1"/>
    <property type="molecule type" value="Genomic_DNA"/>
</dbReference>
<evidence type="ECO:0000313" key="3">
    <source>
        <dbReference type="EMBL" id="SOD98019.1"/>
    </source>
</evidence>
<reference evidence="3 4" key="1">
    <citation type="submission" date="2017-09" db="EMBL/GenBank/DDBJ databases">
        <authorList>
            <person name="Ehlers B."/>
            <person name="Leendertz F.H."/>
        </authorList>
    </citation>
    <scope>NUCLEOTIDE SEQUENCE [LARGE SCALE GENOMIC DNA]</scope>
    <source>
        <strain evidence="3 4">USBA 140</strain>
    </source>
</reference>
<gene>
    <name evidence="3" type="ORF">SAMN05421508_107160</name>
</gene>
<proteinExistence type="predicted"/>
<dbReference type="InterPro" id="IPR011033">
    <property type="entry name" value="PRC_barrel-like_sf"/>
</dbReference>
<dbReference type="AlphaFoldDB" id="A0A286GSH3"/>
<sequence>MKKMVASAAVIAAFGLAAPAMAQSQPETTGKQTGQEQTAQKDPGTEVKVDQGAPDVTVTQPAPTVTVVDPEPKVKVETPEPQVTVDQPKPEVEVEQGKPDVQVQQSDNADVIMKEKETTAQTQTGTQTEPQSQQQAGMSAQELEALVGKEIYDQEGNEAGEIAEVLPAQGSGSPQVVIERGGVLGIGEKQYVISADQLQMNGEQVQVPMSKQQISELPRYEGSQQEGQSQ</sequence>
<evidence type="ECO:0000256" key="1">
    <source>
        <dbReference type="SAM" id="MobiDB-lite"/>
    </source>
</evidence>
<organism evidence="3 4">
    <name type="scientific">Caenispirillum bisanense</name>
    <dbReference type="NCBI Taxonomy" id="414052"/>
    <lineage>
        <taxon>Bacteria</taxon>
        <taxon>Pseudomonadati</taxon>
        <taxon>Pseudomonadota</taxon>
        <taxon>Alphaproteobacteria</taxon>
        <taxon>Rhodospirillales</taxon>
        <taxon>Novispirillaceae</taxon>
        <taxon>Caenispirillum</taxon>
    </lineage>
</organism>
<keyword evidence="4" id="KW-1185">Reference proteome</keyword>
<feature type="signal peptide" evidence="2">
    <location>
        <begin position="1"/>
        <end position="22"/>
    </location>
</feature>
<keyword evidence="2" id="KW-0732">Signal</keyword>
<evidence type="ECO:0000313" key="4">
    <source>
        <dbReference type="Proteomes" id="UP000219621"/>
    </source>
</evidence>
<evidence type="ECO:0000256" key="2">
    <source>
        <dbReference type="SAM" id="SignalP"/>
    </source>
</evidence>
<feature type="compositionally biased region" description="Low complexity" evidence="1">
    <location>
        <begin position="27"/>
        <end position="41"/>
    </location>
</feature>
<name>A0A286GSH3_9PROT</name>
<feature type="chain" id="PRO_5012470895" evidence="2">
    <location>
        <begin position="23"/>
        <end position="230"/>
    </location>
</feature>
<accession>A0A286GSH3</accession>
<dbReference type="Gene3D" id="2.30.30.240">
    <property type="entry name" value="PRC-barrel domain"/>
    <property type="match status" value="1"/>
</dbReference>
<dbReference type="Proteomes" id="UP000219621">
    <property type="component" value="Unassembled WGS sequence"/>
</dbReference>
<dbReference type="OrthoDB" id="8021018at2"/>
<dbReference type="RefSeq" id="WP_097280263.1">
    <property type="nucleotide sequence ID" value="NZ_OCNJ01000007.1"/>
</dbReference>